<reference evidence="5" key="3">
    <citation type="submission" date="2025-09" db="UniProtKB">
        <authorList>
            <consortium name="Ensembl"/>
        </authorList>
    </citation>
    <scope>IDENTIFICATION</scope>
</reference>
<dbReference type="FunFam" id="3.30.1370.10:FF:000007">
    <property type="entry name" value="far upstream element-binding protein 1 isoform X1"/>
    <property type="match status" value="1"/>
</dbReference>
<keyword evidence="6" id="KW-1185">Reference proteome</keyword>
<dbReference type="STRING" id="80972.ENSAOCP00000022767"/>
<dbReference type="PROSITE" id="PS50084">
    <property type="entry name" value="KH_TYPE_1"/>
    <property type="match status" value="4"/>
</dbReference>
<proteinExistence type="predicted"/>
<sequence length="531" mass="58100">MMAELVQGQASMNQPGLKSDGLADVLQRARQMVGKMGGEAMSHLNSSSGGVEPSLYYPGQKRPGEDGGEDNRNCQGVKPELHRVITEDYKVPDRMVGFIIGRGGEQITRIQLESGCKIQIAADSGGLMERPCSLTGTPESIEQAKRLLVQIVDRCRNGPGFHGDGEGGASVQEMLIPASKVGLVIGRGGDTIKQLQERAGVKMMMIQDGPMPTGADKPLRISGDPYKVQAARELVLEVIREKDGDFRSGRNDFSARLGGTSLDVPVPRFAVGIVIGRNGEMIKKIQNDAGVRIQFKTDDGISPERVAMVMGQPDRCQHAVHLINELIQTAQERDGFGSALRGGRVRGRGDWTMGSPGPLQEVTYTIPADKCGLVIGKGGETIKSINQQSGAHVELQRNPPPSTDPNTRVFTIRGTAQQMDLARQLIDDKIGVPKTNTFLTGVWGNTYQTSWQNPGQQDPGQQNQPQSLMTDYSKAWEDYYKKQSQSSQQSSVPDYTAALAEYYRQQPYLWNPAQIQVTHRRLHLPLLYAVH</sequence>
<reference evidence="5" key="2">
    <citation type="submission" date="2025-08" db="UniProtKB">
        <authorList>
            <consortium name="Ensembl"/>
        </authorList>
    </citation>
    <scope>IDENTIFICATION</scope>
</reference>
<evidence type="ECO:0000259" key="4">
    <source>
        <dbReference type="SMART" id="SM00322"/>
    </source>
</evidence>
<dbReference type="OMA" id="HNDVDSN"/>
<name>A0A3Q1C5U6_AMPOC</name>
<dbReference type="GO" id="GO:0003723">
    <property type="term" value="F:RNA binding"/>
    <property type="evidence" value="ECO:0007669"/>
    <property type="project" value="UniProtKB-UniRule"/>
</dbReference>
<feature type="domain" description="K Homology" evidence="4">
    <location>
        <begin position="358"/>
        <end position="431"/>
    </location>
</feature>
<reference evidence="5 6" key="1">
    <citation type="submission" date="2022-01" db="EMBL/GenBank/DDBJ databases">
        <title>A chromosome-scale genome assembly of the false clownfish, Amphiprion ocellaris.</title>
        <authorList>
            <person name="Ryu T."/>
        </authorList>
    </citation>
    <scope>NUCLEOTIDE SEQUENCE [LARGE SCALE GENOMIC DNA]</scope>
</reference>
<feature type="region of interest" description="Disordered" evidence="3">
    <location>
        <begin position="39"/>
        <end position="77"/>
    </location>
</feature>
<gene>
    <name evidence="5" type="primary">FUBP3</name>
</gene>
<dbReference type="SUPFAM" id="SSF54791">
    <property type="entry name" value="Eukaryotic type KH-domain (KH-domain type I)"/>
    <property type="match status" value="4"/>
</dbReference>
<dbReference type="InterPro" id="IPR036612">
    <property type="entry name" value="KH_dom_type_1_sf"/>
</dbReference>
<protein>
    <recommendedName>
        <fullName evidence="4">K Homology domain-containing protein</fullName>
    </recommendedName>
</protein>
<dbReference type="Gene3D" id="3.30.1370.10">
    <property type="entry name" value="K Homology domain, type 1"/>
    <property type="match status" value="4"/>
</dbReference>
<evidence type="ECO:0000256" key="2">
    <source>
        <dbReference type="PROSITE-ProRule" id="PRU00117"/>
    </source>
</evidence>
<feature type="domain" description="K Homology" evidence="4">
    <location>
        <begin position="258"/>
        <end position="328"/>
    </location>
</feature>
<dbReference type="Proteomes" id="UP001501940">
    <property type="component" value="Chromosome 6"/>
</dbReference>
<dbReference type="GeneTree" id="ENSGT00940000156744"/>
<dbReference type="PANTHER" id="PTHR10288">
    <property type="entry name" value="KH DOMAIN CONTAINING RNA BINDING PROTEIN"/>
    <property type="match status" value="1"/>
</dbReference>
<evidence type="ECO:0000256" key="1">
    <source>
        <dbReference type="ARBA" id="ARBA00022737"/>
    </source>
</evidence>
<dbReference type="InterPro" id="IPR004088">
    <property type="entry name" value="KH_dom_type_1"/>
</dbReference>
<dbReference type="SMART" id="SM00322">
    <property type="entry name" value="KH"/>
    <property type="match status" value="4"/>
</dbReference>
<feature type="compositionally biased region" description="Basic and acidic residues" evidence="3">
    <location>
        <begin position="62"/>
        <end position="72"/>
    </location>
</feature>
<dbReference type="AlphaFoldDB" id="A0A3Q1C5U6"/>
<dbReference type="CDD" id="cd22489">
    <property type="entry name" value="KH-I_FUBP3_rpt4"/>
    <property type="match status" value="1"/>
</dbReference>
<feature type="domain" description="K Homology" evidence="4">
    <location>
        <begin position="83"/>
        <end position="153"/>
    </location>
</feature>
<dbReference type="Ensembl" id="ENSAOCT00000007136.2">
    <property type="protein sequence ID" value="ENSAOCP00000022767.2"/>
    <property type="gene ID" value="ENSAOCG00000008429.2"/>
</dbReference>
<keyword evidence="1" id="KW-0677">Repeat</keyword>
<dbReference type="Pfam" id="PF00013">
    <property type="entry name" value="KH_1"/>
    <property type="match status" value="4"/>
</dbReference>
<evidence type="ECO:0000313" key="5">
    <source>
        <dbReference type="Ensembl" id="ENSAOCP00000022767.2"/>
    </source>
</evidence>
<feature type="domain" description="K Homology" evidence="4">
    <location>
        <begin position="168"/>
        <end position="240"/>
    </location>
</feature>
<keyword evidence="2" id="KW-0694">RNA-binding</keyword>
<organism evidence="5 6">
    <name type="scientific">Amphiprion ocellaris</name>
    <name type="common">Clown anemonefish</name>
    <dbReference type="NCBI Taxonomy" id="80972"/>
    <lineage>
        <taxon>Eukaryota</taxon>
        <taxon>Metazoa</taxon>
        <taxon>Chordata</taxon>
        <taxon>Craniata</taxon>
        <taxon>Vertebrata</taxon>
        <taxon>Euteleostomi</taxon>
        <taxon>Actinopterygii</taxon>
        <taxon>Neopterygii</taxon>
        <taxon>Teleostei</taxon>
        <taxon>Neoteleostei</taxon>
        <taxon>Acanthomorphata</taxon>
        <taxon>Ovalentaria</taxon>
        <taxon>Pomacentridae</taxon>
        <taxon>Amphiprion</taxon>
    </lineage>
</organism>
<accession>A0A3Q1C5U6</accession>
<evidence type="ECO:0000313" key="6">
    <source>
        <dbReference type="Proteomes" id="UP001501940"/>
    </source>
</evidence>
<evidence type="ECO:0000256" key="3">
    <source>
        <dbReference type="SAM" id="MobiDB-lite"/>
    </source>
</evidence>
<dbReference type="InterPro" id="IPR004087">
    <property type="entry name" value="KH_dom"/>
</dbReference>